<evidence type="ECO:0000259" key="14">
    <source>
        <dbReference type="Pfam" id="PF17655"/>
    </source>
</evidence>
<keyword evidence="9 12" id="KW-0472">Membrane</keyword>
<evidence type="ECO:0000256" key="4">
    <source>
        <dbReference type="ARBA" id="ARBA00022692"/>
    </source>
</evidence>
<dbReference type="GO" id="GO:0005242">
    <property type="term" value="F:inward rectifier potassium channel activity"/>
    <property type="evidence" value="ECO:0007669"/>
    <property type="project" value="InterPro"/>
</dbReference>
<dbReference type="PANTHER" id="PTHR11767:SF113">
    <property type="entry name" value="INWARDLY RECTIFYING POTASSIUM CHANNEL 2, ISOFORM D"/>
    <property type="match status" value="1"/>
</dbReference>
<dbReference type="GO" id="GO:0034702">
    <property type="term" value="C:monoatomic ion channel complex"/>
    <property type="evidence" value="ECO:0007669"/>
    <property type="project" value="UniProtKB-KW"/>
</dbReference>
<keyword evidence="10 11" id="KW-0407">Ion channel</keyword>
<evidence type="ECO:0000313" key="16">
    <source>
        <dbReference type="Proteomes" id="UP001162162"/>
    </source>
</evidence>
<proteinExistence type="inferred from homology"/>
<dbReference type="InterPro" id="IPR040445">
    <property type="entry name" value="Kir_TM"/>
</dbReference>
<dbReference type="InterPro" id="IPR013518">
    <property type="entry name" value="K_chnl_inward-rec_Kir_cyto"/>
</dbReference>
<feature type="domain" description="Inward rectifier potassium channel C-terminal" evidence="14">
    <location>
        <begin position="202"/>
        <end position="358"/>
    </location>
</feature>
<dbReference type="Gene3D" id="1.10.287.70">
    <property type="match status" value="1"/>
</dbReference>
<feature type="transmembrane region" description="Helical" evidence="12">
    <location>
        <begin position="91"/>
        <end position="114"/>
    </location>
</feature>
<comment type="caution">
    <text evidence="15">The sequence shown here is derived from an EMBL/GenBank/DDBJ whole genome shotgun (WGS) entry which is preliminary data.</text>
</comment>
<evidence type="ECO:0000256" key="9">
    <source>
        <dbReference type="ARBA" id="ARBA00023136"/>
    </source>
</evidence>
<dbReference type="EMBL" id="JAPWTK010000002">
    <property type="protein sequence ID" value="KAJ8962842.1"/>
    <property type="molecule type" value="Genomic_DNA"/>
</dbReference>
<sequence length="538" mass="62037">MDKDFEVVVDNTSVKTNNDNQFYPFYVRRRSSVRSRSSLQSLQHRRNPRLVRRLVRKSGKSSIRRNTTNSQHFIRYLLDLSNTLIDISWSWMLLTVTIVFVLTWFMFAGLWMIISIDNVDVGNQTTEPCLEGINGFAGYLLFSVETQSTIGYGNRYLNAHCPEGVFLMCVQIIVGMCICGSLILIVYLKMVRPHKLHSMNCFSKYAVICQRDGELCFIFRVRDTANKFESLTKISAYLVQKRNDELYLKCLKLESVGLLIWPVEVVHRITKDSPLWDLSAKDLILKKFEIVVVMDGTSLTTASMSRTTTSYLSREIKWGYRFTSCTEYDREKSKYDVNHSLFNKMQETDTPLCSGKKRREILRNLISIGVSDSTGTKSTSLNTSKYSSPLFQDLKIFQTCKEEDEVEEKNVSSIVTTSAVVHSENHITEEKLMQRQKQKMNALGAKSVTDLDVLIVKDGNKEEKVVDNDSSSENELTFQDLSIEDLTEKKCQGSREEKKEGFSRQFAKFRCYLQSKIKNKKNLKKSHVIDLKMKKIIR</sequence>
<evidence type="ECO:0000256" key="3">
    <source>
        <dbReference type="ARBA" id="ARBA00022538"/>
    </source>
</evidence>
<dbReference type="PANTHER" id="PTHR11767">
    <property type="entry name" value="INWARD RECTIFIER POTASSIUM CHANNEL"/>
    <property type="match status" value="1"/>
</dbReference>
<dbReference type="Gene3D" id="2.60.40.1400">
    <property type="entry name" value="G protein-activated inward rectifier potassium channel 1"/>
    <property type="match status" value="1"/>
</dbReference>
<dbReference type="GO" id="GO:0034765">
    <property type="term" value="P:regulation of monoatomic ion transmembrane transport"/>
    <property type="evidence" value="ECO:0007669"/>
    <property type="project" value="TreeGrafter"/>
</dbReference>
<comment type="subcellular location">
    <subcellularLocation>
        <location evidence="1 11">Membrane</location>
        <topology evidence="1 11">Multi-pass membrane protein</topology>
    </subcellularLocation>
</comment>
<dbReference type="Proteomes" id="UP001162162">
    <property type="component" value="Unassembled WGS sequence"/>
</dbReference>
<reference evidence="15" key="1">
    <citation type="journal article" date="2023" name="Insect Mol. Biol.">
        <title>Genome sequencing provides insights into the evolution of gene families encoding plant cell wall-degrading enzymes in longhorned beetles.</title>
        <authorList>
            <person name="Shin N.R."/>
            <person name="Okamura Y."/>
            <person name="Kirsch R."/>
            <person name="Pauchet Y."/>
        </authorList>
    </citation>
    <scope>NUCLEOTIDE SEQUENCE</scope>
    <source>
        <strain evidence="15">AMC_N1</strain>
    </source>
</reference>
<evidence type="ECO:0000313" key="15">
    <source>
        <dbReference type="EMBL" id="KAJ8962842.1"/>
    </source>
</evidence>
<dbReference type="InterPro" id="IPR016449">
    <property type="entry name" value="K_chnl_inward-rec_Kir"/>
</dbReference>
<dbReference type="SUPFAM" id="SSF81324">
    <property type="entry name" value="Voltage-gated potassium channels"/>
    <property type="match status" value="1"/>
</dbReference>
<keyword evidence="7 12" id="KW-1133">Transmembrane helix</keyword>
<keyword evidence="5 11" id="KW-0851">Voltage-gated channel</keyword>
<evidence type="ECO:0000256" key="12">
    <source>
        <dbReference type="SAM" id="Phobius"/>
    </source>
</evidence>
<evidence type="ECO:0000259" key="13">
    <source>
        <dbReference type="Pfam" id="PF01007"/>
    </source>
</evidence>
<feature type="transmembrane region" description="Helical" evidence="12">
    <location>
        <begin position="165"/>
        <end position="188"/>
    </location>
</feature>
<keyword evidence="8 11" id="KW-0406">Ion transport</keyword>
<evidence type="ECO:0000256" key="5">
    <source>
        <dbReference type="ARBA" id="ARBA00022882"/>
    </source>
</evidence>
<dbReference type="PRINTS" id="PR01320">
    <property type="entry name" value="KIRCHANNEL"/>
</dbReference>
<evidence type="ECO:0000256" key="7">
    <source>
        <dbReference type="ARBA" id="ARBA00022989"/>
    </source>
</evidence>
<dbReference type="Pfam" id="PF17655">
    <property type="entry name" value="IRK_C"/>
    <property type="match status" value="1"/>
</dbReference>
<protein>
    <submittedName>
        <fullName evidence="15">Uncharacterized protein</fullName>
    </submittedName>
</protein>
<organism evidence="15 16">
    <name type="scientific">Aromia moschata</name>
    <dbReference type="NCBI Taxonomy" id="1265417"/>
    <lineage>
        <taxon>Eukaryota</taxon>
        <taxon>Metazoa</taxon>
        <taxon>Ecdysozoa</taxon>
        <taxon>Arthropoda</taxon>
        <taxon>Hexapoda</taxon>
        <taxon>Insecta</taxon>
        <taxon>Pterygota</taxon>
        <taxon>Neoptera</taxon>
        <taxon>Endopterygota</taxon>
        <taxon>Coleoptera</taxon>
        <taxon>Polyphaga</taxon>
        <taxon>Cucujiformia</taxon>
        <taxon>Chrysomeloidea</taxon>
        <taxon>Cerambycidae</taxon>
        <taxon>Cerambycinae</taxon>
        <taxon>Callichromatini</taxon>
        <taxon>Aromia</taxon>
    </lineage>
</organism>
<evidence type="ECO:0000256" key="11">
    <source>
        <dbReference type="RuleBase" id="RU003822"/>
    </source>
</evidence>
<dbReference type="SUPFAM" id="SSF81296">
    <property type="entry name" value="E set domains"/>
    <property type="match status" value="1"/>
</dbReference>
<keyword evidence="2 11" id="KW-0813">Transport</keyword>
<evidence type="ECO:0000256" key="2">
    <source>
        <dbReference type="ARBA" id="ARBA00022448"/>
    </source>
</evidence>
<dbReference type="InterPro" id="IPR041647">
    <property type="entry name" value="IRK_C"/>
</dbReference>
<evidence type="ECO:0000256" key="1">
    <source>
        <dbReference type="ARBA" id="ARBA00004141"/>
    </source>
</evidence>
<dbReference type="InterPro" id="IPR014756">
    <property type="entry name" value="Ig_E-set"/>
</dbReference>
<dbReference type="GO" id="GO:0005886">
    <property type="term" value="C:plasma membrane"/>
    <property type="evidence" value="ECO:0007669"/>
    <property type="project" value="TreeGrafter"/>
</dbReference>
<gene>
    <name evidence="15" type="ORF">NQ318_001242</name>
</gene>
<dbReference type="AlphaFoldDB" id="A0AAV8ZGZ2"/>
<keyword evidence="3 11" id="KW-0633">Potassium transport</keyword>
<evidence type="ECO:0000256" key="10">
    <source>
        <dbReference type="ARBA" id="ARBA00023303"/>
    </source>
</evidence>
<evidence type="ECO:0000256" key="6">
    <source>
        <dbReference type="ARBA" id="ARBA00022958"/>
    </source>
</evidence>
<evidence type="ECO:0000256" key="8">
    <source>
        <dbReference type="ARBA" id="ARBA00023065"/>
    </source>
</evidence>
<accession>A0AAV8ZGZ2</accession>
<comment type="similarity">
    <text evidence="11">Belongs to the inward rectifier-type potassium channel (TC 1.A.2.1) family.</text>
</comment>
<feature type="domain" description="Potassium channel inwardly rectifying transmembrane" evidence="13">
    <location>
        <begin position="55"/>
        <end position="193"/>
    </location>
</feature>
<keyword evidence="4 11" id="KW-0812">Transmembrane</keyword>
<keyword evidence="16" id="KW-1185">Reference proteome</keyword>
<keyword evidence="6 11" id="KW-0630">Potassium</keyword>
<dbReference type="Pfam" id="PF01007">
    <property type="entry name" value="IRK"/>
    <property type="match status" value="1"/>
</dbReference>
<name>A0AAV8ZGZ2_9CUCU</name>
<dbReference type="GO" id="GO:1990573">
    <property type="term" value="P:potassium ion import across plasma membrane"/>
    <property type="evidence" value="ECO:0007669"/>
    <property type="project" value="TreeGrafter"/>
</dbReference>